<accession>A0A096CRI1</accession>
<evidence type="ECO:0000259" key="1">
    <source>
        <dbReference type="Pfam" id="PF12392"/>
    </source>
</evidence>
<dbReference type="InterPro" id="IPR051454">
    <property type="entry name" value="RNA/ubiquinone_mod_enzymes"/>
</dbReference>
<keyword evidence="3" id="KW-1185">Reference proteome</keyword>
<feature type="domain" description="Peptidase U32 collagenase" evidence="1">
    <location>
        <begin position="388"/>
        <end position="486"/>
    </location>
</feature>
<dbReference type="AlphaFoldDB" id="A0A096CRI1"/>
<dbReference type="InterPro" id="IPR020988">
    <property type="entry name" value="Pept_U32_collagenase"/>
</dbReference>
<dbReference type="Pfam" id="PF12392">
    <property type="entry name" value="DUF3656"/>
    <property type="match status" value="1"/>
</dbReference>
<organism evidence="2 3">
    <name type="scientific">Veillonella montpellierensis DNF00314</name>
    <dbReference type="NCBI Taxonomy" id="1401067"/>
    <lineage>
        <taxon>Bacteria</taxon>
        <taxon>Bacillati</taxon>
        <taxon>Bacillota</taxon>
        <taxon>Negativicutes</taxon>
        <taxon>Veillonellales</taxon>
        <taxon>Veillonellaceae</taxon>
        <taxon>Veillonella</taxon>
    </lineage>
</organism>
<dbReference type="PANTHER" id="PTHR30217:SF10">
    <property type="entry name" value="23S RRNA 5-HYDROXYCYTIDINE C2501 SYNTHASE"/>
    <property type="match status" value="1"/>
</dbReference>
<dbReference type="SUPFAM" id="SSF51391">
    <property type="entry name" value="Thiamin phosphate synthase"/>
    <property type="match status" value="1"/>
</dbReference>
<dbReference type="PANTHER" id="PTHR30217">
    <property type="entry name" value="PEPTIDASE U32 FAMILY"/>
    <property type="match status" value="1"/>
</dbReference>
<dbReference type="EMBL" id="JRNT01000006">
    <property type="protein sequence ID" value="KGF47934.1"/>
    <property type="molecule type" value="Genomic_DNA"/>
</dbReference>
<protein>
    <submittedName>
        <fullName evidence="2">Peptidase U32</fullName>
    </submittedName>
</protein>
<proteinExistence type="predicted"/>
<dbReference type="eggNOG" id="COG0826">
    <property type="taxonomic scope" value="Bacteria"/>
</dbReference>
<dbReference type="InterPro" id="IPR001539">
    <property type="entry name" value="Peptidase_U32"/>
</dbReference>
<name>A0A096CRI1_9FIRM</name>
<dbReference type="InterPro" id="IPR036206">
    <property type="entry name" value="ThiamineP_synth_sf"/>
</dbReference>
<evidence type="ECO:0000313" key="3">
    <source>
        <dbReference type="Proteomes" id="UP000029628"/>
    </source>
</evidence>
<dbReference type="RefSeq" id="WP_038151497.1">
    <property type="nucleotide sequence ID" value="NZ_JRNT01000006.1"/>
</dbReference>
<reference evidence="2 3" key="1">
    <citation type="submission" date="2014-07" db="EMBL/GenBank/DDBJ databases">
        <authorList>
            <person name="McCorrison J."/>
            <person name="Sanka R."/>
            <person name="Torralba M."/>
            <person name="Gillis M."/>
            <person name="Haft D.H."/>
            <person name="Methe B."/>
            <person name="Sutton G."/>
            <person name="Nelson K.E."/>
        </authorList>
    </citation>
    <scope>NUCLEOTIDE SEQUENCE [LARGE SCALE GENOMIC DNA]</scope>
    <source>
        <strain evidence="2 3">DNF00314</strain>
    </source>
</reference>
<dbReference type="Pfam" id="PF01136">
    <property type="entry name" value="Peptidase_U32"/>
    <property type="match status" value="2"/>
</dbReference>
<dbReference type="Proteomes" id="UP000029628">
    <property type="component" value="Unassembled WGS sequence"/>
</dbReference>
<gene>
    <name evidence="2" type="ORF">HMPREF0872_02260</name>
</gene>
<evidence type="ECO:0000313" key="2">
    <source>
        <dbReference type="EMBL" id="KGF47934.1"/>
    </source>
</evidence>
<sequence>MELLAPAGTMENFIAALEAGADAIYLGGKQFNARSHADNFNSGDLSEAVRLAHLLGVQVHVTVNILIGDKEMEALSTYLQELERIGVDAIIVQDMAVAKLAKQVAPSFQLHCSTQLTATNLATVKFYEAMGFSRVVLSRELSLEDIRIICEGAKAEIEVFIHGALCVCYSGQCLMSSFIGGRSGNRGSCAQPCRLPYELVNESGQCVTPKHTPYLLSPKDLNYSEHIEELIQMGVASFKIEGRMKQAEYVHKVVGAYRHIIDAAGCVTNEDKYALQSAFNRGFSTAYLDGCVGKDMITAVAPNHRGKLIGHSTVHKGRLNLHLDEPIEKGTVLKIINESGHIGHYKLTDVWQKIDELRYTIVPDDKPIAGKIYTVSLPKSRKKRGLSEFSRKYPIYGYLQITDDNRTSLTYVLEDGVSVEVVHEFSPAIATHRPTSLEQVQSYLGRLGNTVFQLASISIPEGDYMWPASVLNELRRQAVAKLEESLLLRHEEKRLGHKERRNVYDYENNMYPLWKTVEKPILWHKKRPIISVRCDEIEQVKAAIAGGAKKILFGGERLYRRPYEDSIYQYIVEYCHDHDAIIVMGTPRVVKENEIPMICHTLANIIASQPDAISFHSPGILMLLQSLKYTGPIEADTGLNIFNREAASFYEAIGVTAITPSLEMTLQQITSLVDYVQIPIETIVHGRIEMMISEYCVIGSFLGASSKKTCMQPCLHGRYYLKDRKGELFPVYTDPYCRMHIMNGHVLDMRAYIPELIKRGISILRIEGRQETGDNLLSIVQSYVDIVEGRKLPPKKDLLDTKSTRGHYFRGIFEGN</sequence>
<comment type="caution">
    <text evidence="2">The sequence shown here is derived from an EMBL/GenBank/DDBJ whole genome shotgun (WGS) entry which is preliminary data.</text>
</comment>
<dbReference type="PROSITE" id="PS01276">
    <property type="entry name" value="PEPTIDASE_U32"/>
    <property type="match status" value="1"/>
</dbReference>